<evidence type="ECO:0000313" key="2">
    <source>
        <dbReference type="Proteomes" id="UP000245206"/>
    </source>
</evidence>
<evidence type="ECO:0000313" key="1">
    <source>
        <dbReference type="EMBL" id="GBF43674.1"/>
    </source>
</evidence>
<gene>
    <name evidence="1" type="ORF">LPTSP2_29770</name>
</gene>
<protein>
    <recommendedName>
        <fullName evidence="3">Lipoprotein</fullName>
    </recommendedName>
</protein>
<accession>A0A2P2DGB9</accession>
<dbReference type="Proteomes" id="UP000245206">
    <property type="component" value="Unassembled WGS sequence"/>
</dbReference>
<reference evidence="2" key="1">
    <citation type="journal article" date="2019" name="Microbiol. Immunol.">
        <title>Molecular and phenotypic characterization of Leptospira johnsonii sp. nov., Leptospira ellinghausenii sp. nov. and Leptospira ryugenii sp. nov. isolated from soil and water in Japan.</title>
        <authorList>
            <person name="Masuzawa T."/>
            <person name="Saito M."/>
            <person name="Nakao R."/>
            <person name="Nikaido Y."/>
            <person name="Matsumoto M."/>
            <person name="Ogawa M."/>
            <person name="Yokoyama M."/>
            <person name="Hidaka Y."/>
            <person name="Tomita J."/>
            <person name="Sakakibara K."/>
            <person name="Suzuki K."/>
            <person name="Yasuda S."/>
            <person name="Sato H."/>
            <person name="Yamaguchi M."/>
            <person name="Yoshida S.I."/>
            <person name="Koizumi N."/>
            <person name="Kawamura Y."/>
        </authorList>
    </citation>
    <scope>NUCLEOTIDE SEQUENCE [LARGE SCALE GENOMIC DNA]</scope>
    <source>
        <strain evidence="2">E18</strain>
    </source>
</reference>
<proteinExistence type="predicted"/>
<evidence type="ECO:0008006" key="3">
    <source>
        <dbReference type="Google" id="ProtNLM"/>
    </source>
</evidence>
<name>A0A2P2DGB9_9LEPT</name>
<organism evidence="1 2">
    <name type="scientific">Leptospira ellinghausenii</name>
    <dbReference type="NCBI Taxonomy" id="1917822"/>
    <lineage>
        <taxon>Bacteria</taxon>
        <taxon>Pseudomonadati</taxon>
        <taxon>Spirochaetota</taxon>
        <taxon>Spirochaetia</taxon>
        <taxon>Leptospirales</taxon>
        <taxon>Leptospiraceae</taxon>
        <taxon>Leptospira</taxon>
    </lineage>
</organism>
<keyword evidence="2" id="KW-1185">Reference proteome</keyword>
<comment type="caution">
    <text evidence="1">The sequence shown here is derived from an EMBL/GenBank/DDBJ whole genome shotgun (WGS) entry which is preliminary data.</text>
</comment>
<dbReference type="PROSITE" id="PS51257">
    <property type="entry name" value="PROKAR_LIPOPROTEIN"/>
    <property type="match status" value="1"/>
</dbReference>
<sequence length="209" mass="24289">MLNLPKLSQNKIKMNLVLNLMITLVLLSGCRPREITKEEITSLRDQNTSSLIPFAETILPKILGTEFKNIESSLNKDKQNEVHITYGSNSALTFNDPSEYRKVMTEYHSLVLLRIGYVLNLHHFDLLSLSLSKPFFIQGEKNPETEIQEAEIYRTTMKQMEITKFFENHPNFDPFKAPMIGEKEWEGVTEELQKLWKVDLDEISRVKVE</sequence>
<dbReference type="AlphaFoldDB" id="A0A2P2DGB9"/>
<dbReference type="EMBL" id="BFAZ01000009">
    <property type="protein sequence ID" value="GBF43674.1"/>
    <property type="molecule type" value="Genomic_DNA"/>
</dbReference>